<accession>A0AA96IMM5</accession>
<evidence type="ECO:0000259" key="1">
    <source>
        <dbReference type="SMART" id="SM01126"/>
    </source>
</evidence>
<reference evidence="2" key="1">
    <citation type="submission" date="2023-09" db="EMBL/GenBank/DDBJ databases">
        <title>Arcobacter tbilisiensis sp. nov. isolated from chicken meat in Tbilisi, Georgia.</title>
        <authorList>
            <person name="Matthias R."/>
            <person name="Zautner A.E."/>
        </authorList>
    </citation>
    <scope>NUCLEOTIDE SEQUENCE</scope>
    <source>
        <strain evidence="2">LEO 65</strain>
    </source>
</reference>
<proteinExistence type="predicted"/>
<dbReference type="AlphaFoldDB" id="A0AA96IMM5"/>
<gene>
    <name evidence="2" type="ORF">RMQ66_00040</name>
</gene>
<dbReference type="Pfam" id="PF12760">
    <property type="entry name" value="Zn_ribbon_IS1595"/>
    <property type="match status" value="1"/>
</dbReference>
<feature type="domain" description="ISXO2-like transposase" evidence="1">
    <location>
        <begin position="138"/>
        <end position="297"/>
    </location>
</feature>
<evidence type="ECO:0000313" key="2">
    <source>
        <dbReference type="EMBL" id="WNL36199.1"/>
    </source>
</evidence>
<dbReference type="NCBIfam" id="NF033547">
    <property type="entry name" value="transpos_IS1595"/>
    <property type="match status" value="1"/>
</dbReference>
<dbReference type="InterPro" id="IPR024445">
    <property type="entry name" value="Tnp_ISXO2-like"/>
</dbReference>
<dbReference type="EMBL" id="CP134842">
    <property type="protein sequence ID" value="WNL36199.1"/>
    <property type="molecule type" value="Genomic_DNA"/>
</dbReference>
<name>A0AA96IMM5_9BACT</name>
<protein>
    <submittedName>
        <fullName evidence="2">IS1595 family transposase</fullName>
    </submittedName>
</protein>
<sequence>MAQHFLLSSQARSFNIVKIARMTEKQAESYFRKVRWAETNGKPVCPNCGCLEHYNLSTRKTWKRKGCGKQFSVTSGTLFAGHKLPLRTYLMAIALYVNEVKGMSALKLSRELNIQYKTAFVLLHKFREALLETRDNTPLTGVCEIDGAYVNHYVRPANNINDRIDRRLAVNQNPNKRCIVVVRQRSNGDTEYIGSVRTLTYVLHNENPAGITDIANAAIERGAEVHADEANAYDNLHAVYDMQRVNHSIEYMSEEGACSNQAESYFARFRRFQQGQIHRMGQLYISNYANEIAYREDTRRMSNGDIFRDISKKCMKTIQSNEWTGYWQGNHRISERLGVA</sequence>
<dbReference type="SMART" id="SM01126">
    <property type="entry name" value="DDE_Tnp_IS1595"/>
    <property type="match status" value="1"/>
</dbReference>
<dbReference type="InterPro" id="IPR024442">
    <property type="entry name" value="Transposase_Zn_ribbon"/>
</dbReference>
<dbReference type="Pfam" id="PF12762">
    <property type="entry name" value="DDE_Tnp_IS1595"/>
    <property type="match status" value="1"/>
</dbReference>
<organism evidence="2">
    <name type="scientific">Arcobacter sp. AZ-2023</name>
    <dbReference type="NCBI Taxonomy" id="3074453"/>
    <lineage>
        <taxon>Bacteria</taxon>
        <taxon>Pseudomonadati</taxon>
        <taxon>Campylobacterota</taxon>
        <taxon>Epsilonproteobacteria</taxon>
        <taxon>Campylobacterales</taxon>
        <taxon>Arcobacteraceae</taxon>
        <taxon>Arcobacter</taxon>
    </lineage>
</organism>